<gene>
    <name evidence="3" type="ORF">E6C76_03185</name>
</gene>
<name>A0A4S4B3X0_9RHOO</name>
<accession>A0A4S4B3X0</accession>
<dbReference type="InterPro" id="IPR005546">
    <property type="entry name" value="Autotransporte_beta"/>
</dbReference>
<reference evidence="3 4" key="1">
    <citation type="submission" date="2019-04" db="EMBL/GenBank/DDBJ databases">
        <title>Azoarcus nasutitermitis sp. nov. isolated from termite nest.</title>
        <authorList>
            <person name="Lin S.-Y."/>
            <person name="Hameed A."/>
            <person name="Hsu Y.-H."/>
            <person name="Young C.-C."/>
        </authorList>
    </citation>
    <scope>NUCLEOTIDE SEQUENCE [LARGE SCALE GENOMIC DNA]</scope>
    <source>
        <strain evidence="3 4">CC-YHH838</strain>
    </source>
</reference>
<organism evidence="3 4">
    <name type="scientific">Pseudothauera nasutitermitis</name>
    <dbReference type="NCBI Taxonomy" id="2565930"/>
    <lineage>
        <taxon>Bacteria</taxon>
        <taxon>Pseudomonadati</taxon>
        <taxon>Pseudomonadota</taxon>
        <taxon>Betaproteobacteria</taxon>
        <taxon>Rhodocyclales</taxon>
        <taxon>Zoogloeaceae</taxon>
        <taxon>Pseudothauera</taxon>
    </lineage>
</organism>
<feature type="signal peptide" evidence="1">
    <location>
        <begin position="1"/>
        <end position="43"/>
    </location>
</feature>
<dbReference type="Proteomes" id="UP000308430">
    <property type="component" value="Unassembled WGS sequence"/>
</dbReference>
<dbReference type="OrthoDB" id="108960at2"/>
<feature type="domain" description="Autotransporter" evidence="2">
    <location>
        <begin position="412"/>
        <end position="679"/>
    </location>
</feature>
<dbReference type="Pfam" id="PF03797">
    <property type="entry name" value="Autotransporter"/>
    <property type="match status" value="1"/>
</dbReference>
<dbReference type="PROSITE" id="PS51208">
    <property type="entry name" value="AUTOTRANSPORTER"/>
    <property type="match status" value="1"/>
</dbReference>
<evidence type="ECO:0000256" key="1">
    <source>
        <dbReference type="SAM" id="SignalP"/>
    </source>
</evidence>
<dbReference type="EMBL" id="SSOC01000001">
    <property type="protein sequence ID" value="THF67388.1"/>
    <property type="molecule type" value="Genomic_DNA"/>
</dbReference>
<keyword evidence="4" id="KW-1185">Reference proteome</keyword>
<comment type="caution">
    <text evidence="3">The sequence shown here is derived from an EMBL/GenBank/DDBJ whole genome shotgun (WGS) entry which is preliminary data.</text>
</comment>
<dbReference type="SUPFAM" id="SSF103515">
    <property type="entry name" value="Autotransporter"/>
    <property type="match status" value="1"/>
</dbReference>
<proteinExistence type="predicted"/>
<dbReference type="SMART" id="SM00869">
    <property type="entry name" value="Autotransporter"/>
    <property type="match status" value="1"/>
</dbReference>
<dbReference type="InterPro" id="IPR014262">
    <property type="entry name" value="HAF_rpt"/>
</dbReference>
<dbReference type="AlphaFoldDB" id="A0A4S4B3X0"/>
<evidence type="ECO:0000259" key="2">
    <source>
        <dbReference type="PROSITE" id="PS51208"/>
    </source>
</evidence>
<evidence type="ECO:0000313" key="3">
    <source>
        <dbReference type="EMBL" id="THF67388.1"/>
    </source>
</evidence>
<feature type="chain" id="PRO_5020907877" evidence="1">
    <location>
        <begin position="44"/>
        <end position="679"/>
    </location>
</feature>
<dbReference type="Gene3D" id="2.40.128.130">
    <property type="entry name" value="Autotransporter beta-domain"/>
    <property type="match status" value="1"/>
</dbReference>
<keyword evidence="1" id="KW-0732">Signal</keyword>
<protein>
    <submittedName>
        <fullName evidence="3">Autotransporter domain-containing protein</fullName>
    </submittedName>
</protein>
<sequence>MYERRNDMRRAVHPNAFRLLRLRHIPAAIWLACMALGSAAVQAQGSIEDIGTPNGKGESSAYGVSADGSVVVGYAHATGDTAYRAFRWTNGVMTDLGTLGGTFSEASGVSANGAVVVGYAGTTGDTAYRAFRWTNGTMTDLGTLGGAYSDASGVSADGSVVVGQSWLAGDMAFHAFRWENGVMAGLGTLGGDDSRAYAVSADGAVVVGESAIAGVMAWHAFRWENGVMADLGTLGGTDSVAFATSADGSVVVGEAAISGDMAWHAFRWENGAMTDLGTLGGTDSVAFAASADGSVVVGRAAITGDTDERAFRWTQADGMQSVEDWLRAAGVAVAGDITYGAYATNSDGSVVVGGLTNDQAFIARVGSAGSGLVSLADVQASLAGTASGGAMALSTAGTLLHGAHSRPLARRVGAGQTTFWLAGDWGKDDHGSRSGDLGLAEAGFGRNFGLAQVQVSLGRTWAKQDQALNGRAKVDGTYLLAEALIPVSGKLWTTVGAYLHRSEADLKRAYLNAGTVDASKGRPDVDTWGLRARLDWDGAYQVAGSSLSPYVDLSYSRARLEAYTETGGGFPAHFDRRKEKATELRLGAHAAKPLDNGVDLIGTLEAAHRFEKKGARTSGQMVGLFGFSLDGEKNRQNWLRAGIGLEGRLAGGRASLTLNATSRGETPSYWLAGGWQKTF</sequence>
<evidence type="ECO:0000313" key="4">
    <source>
        <dbReference type="Proteomes" id="UP000308430"/>
    </source>
</evidence>
<dbReference type="InterPro" id="IPR036709">
    <property type="entry name" value="Autotransporte_beta_dom_sf"/>
</dbReference>
<dbReference type="NCBIfam" id="TIGR02913">
    <property type="entry name" value="HAF_rpt"/>
    <property type="match status" value="5"/>
</dbReference>